<dbReference type="Pfam" id="PF00001">
    <property type="entry name" value="7tm_1"/>
    <property type="match status" value="1"/>
</dbReference>
<dbReference type="PANTHER" id="PTHR11866">
    <property type="entry name" value="G-PROTEIN COUPLED RECEPTOR FAMILY 1 MEMBER"/>
    <property type="match status" value="1"/>
</dbReference>
<evidence type="ECO:0000256" key="7">
    <source>
        <dbReference type="ARBA" id="ARBA00023170"/>
    </source>
</evidence>
<feature type="transmembrane region" description="Helical" evidence="10">
    <location>
        <begin position="105"/>
        <end position="133"/>
    </location>
</feature>
<dbReference type="Proteomes" id="UP001164746">
    <property type="component" value="Chromosome 13"/>
</dbReference>
<dbReference type="PRINTS" id="PR01788">
    <property type="entry name" value="PROSTANOIDR"/>
</dbReference>
<dbReference type="InterPro" id="IPR000276">
    <property type="entry name" value="GPCR_Rhodpsn"/>
</dbReference>
<keyword evidence="2" id="KW-1003">Cell membrane</keyword>
<feature type="transmembrane region" description="Helical" evidence="10">
    <location>
        <begin position="237"/>
        <end position="265"/>
    </location>
</feature>
<reference evidence="12" key="1">
    <citation type="submission" date="2022-11" db="EMBL/GenBank/DDBJ databases">
        <title>Centuries of genome instability and evolution in soft-shell clam transmissible cancer (bioRxiv).</title>
        <authorList>
            <person name="Hart S.F.M."/>
            <person name="Yonemitsu M.A."/>
            <person name="Giersch R.M."/>
            <person name="Beal B.F."/>
            <person name="Arriagada G."/>
            <person name="Davis B.W."/>
            <person name="Ostrander E.A."/>
            <person name="Goff S.P."/>
            <person name="Metzger M.J."/>
        </authorList>
    </citation>
    <scope>NUCLEOTIDE SEQUENCE</scope>
    <source>
        <strain evidence="12">MELC-2E11</strain>
        <tissue evidence="12">Siphon/mantle</tissue>
    </source>
</reference>
<evidence type="ECO:0000256" key="3">
    <source>
        <dbReference type="ARBA" id="ARBA00022692"/>
    </source>
</evidence>
<dbReference type="CDD" id="cd14981">
    <property type="entry name" value="7tmA_Prostanoid_R"/>
    <property type="match status" value="1"/>
</dbReference>
<dbReference type="EMBL" id="CP111024">
    <property type="protein sequence ID" value="WAR24708.1"/>
    <property type="molecule type" value="Genomic_DNA"/>
</dbReference>
<keyword evidence="9" id="KW-0807">Transducer</keyword>
<accession>A0ABY7FR60</accession>
<feature type="domain" description="G-protein coupled receptors family 1 profile" evidence="11">
    <location>
        <begin position="87"/>
        <end position="352"/>
    </location>
</feature>
<evidence type="ECO:0000259" key="11">
    <source>
        <dbReference type="PROSITE" id="PS50262"/>
    </source>
</evidence>
<comment type="subcellular location">
    <subcellularLocation>
        <location evidence="1">Cell membrane</location>
        <topology evidence="1">Multi-pass membrane protein</topology>
    </subcellularLocation>
</comment>
<evidence type="ECO:0000256" key="4">
    <source>
        <dbReference type="ARBA" id="ARBA00022989"/>
    </source>
</evidence>
<sequence length="444" mass="50229">MQTLIPVPERSIRPTVTMTVANVSVWYNLEEINVNATNVTNVTIMKLDKGIDAVCDGMETNTSVCDKQGLGISLATPIAMLTAGVLGNITALVVLYTARNRMKKTLYFILLTALAWTDLICQLLVGPIAIIVYANNLRWVGGEPVCKYHGFFMVFASLITPLFVCCVSIERVLAITFPYFHERAVTRKKIYIVIACCVMFVTAFCCLPFLGFGSYAHQFPGSWCFLNFHKETESDTAFAYLYGFINVTIISLIIIMNVVVMVTLIKMRMRKLNNSPPMKRRGSSTVRSKLKLEEETQMMWFLLAMTVVFTTCWFPLTIHILINQTTGRVNYRADLMGVRLASINQILDPWLYILLRRSVIIKVFRTIKGIVTFTSTIDKKSRHHNSKFITDHDPNSIKRVKDIEHEMNGRIDAERESVESESSETKLNVHCVTSTKISAQVETT</sequence>
<proteinExistence type="predicted"/>
<organism evidence="12 13">
    <name type="scientific">Mya arenaria</name>
    <name type="common">Soft-shell clam</name>
    <dbReference type="NCBI Taxonomy" id="6604"/>
    <lineage>
        <taxon>Eukaryota</taxon>
        <taxon>Metazoa</taxon>
        <taxon>Spiralia</taxon>
        <taxon>Lophotrochozoa</taxon>
        <taxon>Mollusca</taxon>
        <taxon>Bivalvia</taxon>
        <taxon>Autobranchia</taxon>
        <taxon>Heteroconchia</taxon>
        <taxon>Euheterodonta</taxon>
        <taxon>Imparidentia</taxon>
        <taxon>Neoheterodontei</taxon>
        <taxon>Myida</taxon>
        <taxon>Myoidea</taxon>
        <taxon>Myidae</taxon>
        <taxon>Mya</taxon>
    </lineage>
</organism>
<keyword evidence="5" id="KW-0297">G-protein coupled receptor</keyword>
<dbReference type="PANTHER" id="PTHR11866:SF16">
    <property type="entry name" value="PROSTAGLANDIN E2 RECEPTOR EP4 SUBTYPE-LIKE PROTEIN"/>
    <property type="match status" value="1"/>
</dbReference>
<keyword evidence="13" id="KW-1185">Reference proteome</keyword>
<feature type="transmembrane region" description="Helical" evidence="10">
    <location>
        <begin position="298"/>
        <end position="316"/>
    </location>
</feature>
<evidence type="ECO:0000256" key="6">
    <source>
        <dbReference type="ARBA" id="ARBA00023136"/>
    </source>
</evidence>
<evidence type="ECO:0000256" key="1">
    <source>
        <dbReference type="ARBA" id="ARBA00004651"/>
    </source>
</evidence>
<name>A0ABY7FR60_MYAAR</name>
<protein>
    <submittedName>
        <fullName evidence="12">PE2R4-like protein</fullName>
    </submittedName>
</protein>
<evidence type="ECO:0000313" key="12">
    <source>
        <dbReference type="EMBL" id="WAR24708.1"/>
    </source>
</evidence>
<feature type="transmembrane region" description="Helical" evidence="10">
    <location>
        <begin position="148"/>
        <end position="169"/>
    </location>
</feature>
<evidence type="ECO:0000313" key="13">
    <source>
        <dbReference type="Proteomes" id="UP001164746"/>
    </source>
</evidence>
<feature type="transmembrane region" description="Helical" evidence="10">
    <location>
        <begin position="78"/>
        <end position="98"/>
    </location>
</feature>
<evidence type="ECO:0000256" key="10">
    <source>
        <dbReference type="SAM" id="Phobius"/>
    </source>
</evidence>
<dbReference type="PROSITE" id="PS50262">
    <property type="entry name" value="G_PROTEIN_RECEP_F1_2"/>
    <property type="match status" value="1"/>
</dbReference>
<gene>
    <name evidence="12" type="ORF">MAR_038377</name>
</gene>
<keyword evidence="3 10" id="KW-0812">Transmembrane</keyword>
<dbReference type="SUPFAM" id="SSF81321">
    <property type="entry name" value="Family A G protein-coupled receptor-like"/>
    <property type="match status" value="1"/>
</dbReference>
<dbReference type="Gene3D" id="1.20.1070.10">
    <property type="entry name" value="Rhodopsin 7-helix transmembrane proteins"/>
    <property type="match status" value="1"/>
</dbReference>
<dbReference type="InterPro" id="IPR008365">
    <property type="entry name" value="Prostanoid_rcpt"/>
</dbReference>
<evidence type="ECO:0000256" key="2">
    <source>
        <dbReference type="ARBA" id="ARBA00022475"/>
    </source>
</evidence>
<dbReference type="PRINTS" id="PR00237">
    <property type="entry name" value="GPCRRHODOPSN"/>
</dbReference>
<dbReference type="InterPro" id="IPR017452">
    <property type="entry name" value="GPCR_Rhodpsn_7TM"/>
</dbReference>
<feature type="transmembrane region" description="Helical" evidence="10">
    <location>
        <begin position="190"/>
        <end position="217"/>
    </location>
</feature>
<keyword evidence="7" id="KW-0675">Receptor</keyword>
<keyword evidence="4 10" id="KW-1133">Transmembrane helix</keyword>
<evidence type="ECO:0000256" key="8">
    <source>
        <dbReference type="ARBA" id="ARBA00023180"/>
    </source>
</evidence>
<evidence type="ECO:0000256" key="5">
    <source>
        <dbReference type="ARBA" id="ARBA00023040"/>
    </source>
</evidence>
<evidence type="ECO:0000256" key="9">
    <source>
        <dbReference type="ARBA" id="ARBA00023224"/>
    </source>
</evidence>
<keyword evidence="8" id="KW-0325">Glycoprotein</keyword>
<keyword evidence="6 10" id="KW-0472">Membrane</keyword>